<reference evidence="3 4" key="1">
    <citation type="submission" date="2017-10" db="EMBL/GenBank/DDBJ databases">
        <title>Sequencing the genomes of 1000 actinobacteria strains.</title>
        <authorList>
            <person name="Klenk H.-P."/>
        </authorList>
    </citation>
    <scope>NUCLEOTIDE SEQUENCE [LARGE SCALE GENOMIC DNA]</scope>
    <source>
        <strain evidence="3 4">DSM 15597</strain>
    </source>
</reference>
<keyword evidence="2" id="KW-0812">Transmembrane</keyword>
<protein>
    <submittedName>
        <fullName evidence="3">Uncharacterized protein</fullName>
    </submittedName>
</protein>
<evidence type="ECO:0000256" key="2">
    <source>
        <dbReference type="SAM" id="Phobius"/>
    </source>
</evidence>
<evidence type="ECO:0000256" key="1">
    <source>
        <dbReference type="SAM" id="MobiDB-lite"/>
    </source>
</evidence>
<organism evidence="3 4">
    <name type="scientific">Propionicimonas paludicola</name>
    <dbReference type="NCBI Taxonomy" id="185243"/>
    <lineage>
        <taxon>Bacteria</taxon>
        <taxon>Bacillati</taxon>
        <taxon>Actinomycetota</taxon>
        <taxon>Actinomycetes</taxon>
        <taxon>Propionibacteriales</taxon>
        <taxon>Nocardioidaceae</taxon>
        <taxon>Propionicimonas</taxon>
    </lineage>
</organism>
<dbReference type="Proteomes" id="UP000226079">
    <property type="component" value="Unassembled WGS sequence"/>
</dbReference>
<feature type="region of interest" description="Disordered" evidence="1">
    <location>
        <begin position="144"/>
        <end position="165"/>
    </location>
</feature>
<sequence>MDEDTYRDQFSIQVASGEEFWSFVGAAQEIVDRHAGVLGVTPTPDPQVSVSFANARYERPSLASTFEALDADQKRTVPLAFRCRWSIPRLTIILTDGFSDDLTSPLTRTLKVAAESPDQLLATQNRASLEAEFGLVAKELERLRPSSTPATPNPSTPTPASEPAHRFHLPEWTNNALVGSLIGSLSAPAILAVIGWRADLDATTSARLLATAGLLGGTVFMLVVGILLGAAVRRPANRADWWKLVRIMALCLFATCGVVLYILCLWLIWTRTPPP</sequence>
<keyword evidence="4" id="KW-1185">Reference proteome</keyword>
<gene>
    <name evidence="3" type="ORF">ATK74_0497</name>
</gene>
<evidence type="ECO:0000313" key="3">
    <source>
        <dbReference type="EMBL" id="PFG15975.1"/>
    </source>
</evidence>
<accession>A0A2A9CPG6</accession>
<feature type="transmembrane region" description="Helical" evidence="2">
    <location>
        <begin position="244"/>
        <end position="269"/>
    </location>
</feature>
<comment type="caution">
    <text evidence="3">The sequence shown here is derived from an EMBL/GenBank/DDBJ whole genome shotgun (WGS) entry which is preliminary data.</text>
</comment>
<dbReference type="AlphaFoldDB" id="A0A2A9CPG6"/>
<feature type="transmembrane region" description="Helical" evidence="2">
    <location>
        <begin position="208"/>
        <end position="232"/>
    </location>
</feature>
<dbReference type="EMBL" id="PDJC01000001">
    <property type="protein sequence ID" value="PFG15975.1"/>
    <property type="molecule type" value="Genomic_DNA"/>
</dbReference>
<keyword evidence="2" id="KW-0472">Membrane</keyword>
<name>A0A2A9CPG6_9ACTN</name>
<keyword evidence="2" id="KW-1133">Transmembrane helix</keyword>
<proteinExistence type="predicted"/>
<dbReference type="RefSeq" id="WP_098459555.1">
    <property type="nucleotide sequence ID" value="NZ_PDJC01000001.1"/>
</dbReference>
<evidence type="ECO:0000313" key="4">
    <source>
        <dbReference type="Proteomes" id="UP000226079"/>
    </source>
</evidence>
<feature type="transmembrane region" description="Helical" evidence="2">
    <location>
        <begin position="176"/>
        <end position="196"/>
    </location>
</feature>